<organism evidence="1">
    <name type="scientific">Neisseria gonorrhoeae</name>
    <dbReference type="NCBI Taxonomy" id="485"/>
    <lineage>
        <taxon>Bacteria</taxon>
        <taxon>Pseudomonadati</taxon>
        <taxon>Pseudomonadota</taxon>
        <taxon>Betaproteobacteria</taxon>
        <taxon>Neisseriales</taxon>
        <taxon>Neisseriaceae</taxon>
        <taxon>Neisseria</taxon>
    </lineage>
</organism>
<reference evidence="1" key="1">
    <citation type="submission" date="2018-06" db="EMBL/GenBank/DDBJ databases">
        <authorList>
            <consortium name="Pathogen Informatics"/>
            <person name="Doyle S."/>
        </authorList>
    </citation>
    <scope>NUCLEOTIDE SEQUENCE [LARGE SCALE GENOMIC DNA]</scope>
    <source>
        <strain evidence="1">NCTC11421</strain>
    </source>
</reference>
<dbReference type="EMBL" id="UGRI01000002">
    <property type="protein sequence ID" value="SUB32281.1"/>
    <property type="molecule type" value="Genomic_DNA"/>
</dbReference>
<protein>
    <submittedName>
        <fullName evidence="1">Uncharacterized protein</fullName>
    </submittedName>
</protein>
<sequence>MKSIPVSEDWLEEYQEAEINYKKSTVRQSVMDKLFMEMPNYNQELIAARRKQMRNHQTVCNQLKILLSNVQQENRQ</sequence>
<accession>A0A379B194</accession>
<proteinExistence type="predicted"/>
<name>A0A379B194_NEIGO</name>
<evidence type="ECO:0000313" key="1">
    <source>
        <dbReference type="EMBL" id="SUB32281.1"/>
    </source>
</evidence>
<gene>
    <name evidence="1" type="ORF">NCTC11421_03716</name>
</gene>
<dbReference type="AlphaFoldDB" id="A0A379B194"/>